<keyword evidence="3" id="KW-1185">Reference proteome</keyword>
<name>A0ABX7WR13_9GAMM</name>
<organism evidence="2 3">
    <name type="scientific">Thiothrix litoralis</name>
    <dbReference type="NCBI Taxonomy" id="2891210"/>
    <lineage>
        <taxon>Bacteria</taxon>
        <taxon>Pseudomonadati</taxon>
        <taxon>Pseudomonadota</taxon>
        <taxon>Gammaproteobacteria</taxon>
        <taxon>Thiotrichales</taxon>
        <taxon>Thiotrichaceae</taxon>
        <taxon>Thiothrix</taxon>
    </lineage>
</organism>
<dbReference type="Gene3D" id="3.30.70.1070">
    <property type="entry name" value="Sporulation related repeat"/>
    <property type="match status" value="1"/>
</dbReference>
<evidence type="ECO:0000313" key="2">
    <source>
        <dbReference type="EMBL" id="QTR44893.1"/>
    </source>
</evidence>
<gene>
    <name evidence="2" type="ORF">J9253_12790</name>
</gene>
<dbReference type="InterPro" id="IPR036680">
    <property type="entry name" value="SPOR-like_sf"/>
</dbReference>
<sequence length="172" mass="19724">MFKLIHSLLIVVAVVGVVMLYRAGKLPFINYRPNLQGWNINNYSGNPNSWNNNSSDLWEPPSFGSNGNNYIQARQRQTVPVVREREGTQYTTNRYAVQVAAGYDSRQLYSWRDELARDGYDAYLVSLNTPRGLMFKLRVGTYRSRSQAEKLQTTLRNRYPINFGGSFVVEGD</sequence>
<dbReference type="SUPFAM" id="SSF110997">
    <property type="entry name" value="Sporulation related repeat"/>
    <property type="match status" value="1"/>
</dbReference>
<evidence type="ECO:0000259" key="1">
    <source>
        <dbReference type="PROSITE" id="PS51724"/>
    </source>
</evidence>
<accession>A0ABX7WR13</accession>
<evidence type="ECO:0000313" key="3">
    <source>
        <dbReference type="Proteomes" id="UP000672039"/>
    </source>
</evidence>
<dbReference type="PROSITE" id="PS51724">
    <property type="entry name" value="SPOR"/>
    <property type="match status" value="1"/>
</dbReference>
<reference evidence="2 3" key="1">
    <citation type="submission" date="2021-04" db="EMBL/GenBank/DDBJ databases">
        <title>Genomics, taxonomy and metabolism of representatives of sulfur bacteria of the genus Thiothrix: Thiothrix fructosivorans QT, Thiothrix unzii A1T and three new species, Thiothrix subterranea sp. nov., Thiothrix litoralis sp. nov. and 'Candidatus Thiothrix anitrata' sp. nov.</title>
        <authorList>
            <person name="Ravin N.V."/>
            <person name="Smolyakov D."/>
            <person name="Rudenko T.S."/>
            <person name="Mardanov A.V."/>
            <person name="Beletsky A.V."/>
            <person name="Markov N.D."/>
            <person name="Fomenkov A.I."/>
            <person name="Roberts R.J."/>
            <person name="Karnachuk O.V."/>
            <person name="Novikov A."/>
            <person name="Grabovich M.Y."/>
        </authorList>
    </citation>
    <scope>NUCLEOTIDE SEQUENCE [LARGE SCALE GENOMIC DNA]</scope>
    <source>
        <strain evidence="2 3">AS</strain>
    </source>
</reference>
<dbReference type="Proteomes" id="UP000672039">
    <property type="component" value="Chromosome"/>
</dbReference>
<dbReference type="EMBL" id="CP072801">
    <property type="protein sequence ID" value="QTR44893.1"/>
    <property type="molecule type" value="Genomic_DNA"/>
</dbReference>
<dbReference type="InterPro" id="IPR007730">
    <property type="entry name" value="SPOR-like_dom"/>
</dbReference>
<proteinExistence type="predicted"/>
<dbReference type="Pfam" id="PF05036">
    <property type="entry name" value="SPOR"/>
    <property type="match status" value="1"/>
</dbReference>
<protein>
    <submittedName>
        <fullName evidence="2">SPOR domain-containing protein</fullName>
    </submittedName>
</protein>
<dbReference type="RefSeq" id="WP_210221336.1">
    <property type="nucleotide sequence ID" value="NZ_CP072801.1"/>
</dbReference>
<feature type="domain" description="SPOR" evidence="1">
    <location>
        <begin position="89"/>
        <end position="170"/>
    </location>
</feature>